<gene>
    <name evidence="2" type="ORF">BBF96_01735</name>
</gene>
<name>A0A3S9SVC6_9FIRM</name>
<dbReference type="EMBL" id="CP016379">
    <property type="protein sequence ID" value="AZR72228.1"/>
    <property type="molecule type" value="Genomic_DNA"/>
</dbReference>
<accession>A0A3S9SVC6</accession>
<dbReference type="OrthoDB" id="7205479at2"/>
<dbReference type="InterPro" id="IPR007165">
    <property type="entry name" value="Phage_holin_4_2"/>
</dbReference>
<evidence type="ECO:0000313" key="3">
    <source>
        <dbReference type="Proteomes" id="UP000267250"/>
    </source>
</evidence>
<dbReference type="RefSeq" id="WP_127015556.1">
    <property type="nucleotide sequence ID" value="NZ_CP016379.1"/>
</dbReference>
<dbReference type="Proteomes" id="UP000267250">
    <property type="component" value="Chromosome"/>
</dbReference>
<reference evidence="2 3" key="1">
    <citation type="submission" date="2016-07" db="EMBL/GenBank/DDBJ databases">
        <title>Genome and transcriptome analysis of iron-reducing fermentative bacteria Anoxybacter fermentans.</title>
        <authorList>
            <person name="Zeng X."/>
            <person name="Shao Z."/>
        </authorList>
    </citation>
    <scope>NUCLEOTIDE SEQUENCE [LARGE SCALE GENOMIC DNA]</scope>
    <source>
        <strain evidence="2 3">DY22613</strain>
    </source>
</reference>
<keyword evidence="1" id="KW-0812">Transmembrane</keyword>
<feature type="transmembrane region" description="Helical" evidence="1">
    <location>
        <begin position="12"/>
        <end position="28"/>
    </location>
</feature>
<evidence type="ECO:0008006" key="4">
    <source>
        <dbReference type="Google" id="ProtNLM"/>
    </source>
</evidence>
<dbReference type="PANTHER" id="PTHR37309">
    <property type="entry name" value="SLR0284 PROTEIN"/>
    <property type="match status" value="1"/>
</dbReference>
<proteinExistence type="predicted"/>
<sequence>MNLRYRRNKLMTRCLINFIAILITGHLLDGIVVNSLIAVLAAAFVLGIVNTFIRPILVILSLPLTIITLGLFTFVINALMLLLTASLIPGFSISSFWTAFFGAIIISILSSIILAVFD</sequence>
<feature type="transmembrane region" description="Helical" evidence="1">
    <location>
        <begin position="95"/>
        <end position="117"/>
    </location>
</feature>
<feature type="transmembrane region" description="Helical" evidence="1">
    <location>
        <begin position="34"/>
        <end position="53"/>
    </location>
</feature>
<dbReference type="PANTHER" id="PTHR37309:SF1">
    <property type="entry name" value="SLR0284 PROTEIN"/>
    <property type="match status" value="1"/>
</dbReference>
<evidence type="ECO:0000256" key="1">
    <source>
        <dbReference type="SAM" id="Phobius"/>
    </source>
</evidence>
<organism evidence="2 3">
    <name type="scientific">Anoxybacter fermentans</name>
    <dbReference type="NCBI Taxonomy" id="1323375"/>
    <lineage>
        <taxon>Bacteria</taxon>
        <taxon>Bacillati</taxon>
        <taxon>Bacillota</taxon>
        <taxon>Clostridia</taxon>
        <taxon>Halanaerobiales</taxon>
        <taxon>Anoxybacter</taxon>
    </lineage>
</organism>
<dbReference type="Pfam" id="PF04020">
    <property type="entry name" value="Phage_holin_4_2"/>
    <property type="match status" value="1"/>
</dbReference>
<dbReference type="AlphaFoldDB" id="A0A3S9SVC6"/>
<dbReference type="KEGG" id="aft:BBF96_01735"/>
<feature type="transmembrane region" description="Helical" evidence="1">
    <location>
        <begin position="60"/>
        <end position="83"/>
    </location>
</feature>
<protein>
    <recommendedName>
        <fullName evidence="4">Phage holin family protein</fullName>
    </recommendedName>
</protein>
<keyword evidence="1" id="KW-0472">Membrane</keyword>
<keyword evidence="1" id="KW-1133">Transmembrane helix</keyword>
<evidence type="ECO:0000313" key="2">
    <source>
        <dbReference type="EMBL" id="AZR72228.1"/>
    </source>
</evidence>
<keyword evidence="3" id="KW-1185">Reference proteome</keyword>